<feature type="compositionally biased region" description="Polar residues" evidence="1">
    <location>
        <begin position="163"/>
        <end position="173"/>
    </location>
</feature>
<feature type="compositionally biased region" description="Acidic residues" evidence="1">
    <location>
        <begin position="358"/>
        <end position="368"/>
    </location>
</feature>
<feature type="compositionally biased region" description="Basic and acidic residues" evidence="1">
    <location>
        <begin position="476"/>
        <end position="489"/>
    </location>
</feature>
<reference evidence="2 3" key="1">
    <citation type="submission" date="2016-03" db="EMBL/GenBank/DDBJ databases">
        <title>Whole genome sequencing of Grifola frondosa 9006-11.</title>
        <authorList>
            <person name="Min B."/>
            <person name="Park H."/>
            <person name="Kim J.-G."/>
            <person name="Cho H."/>
            <person name="Oh Y.-L."/>
            <person name="Kong W.-S."/>
            <person name="Choi I.-G."/>
        </authorList>
    </citation>
    <scope>NUCLEOTIDE SEQUENCE [LARGE SCALE GENOMIC DNA]</scope>
    <source>
        <strain evidence="2 3">9006-11</strain>
    </source>
</reference>
<dbReference type="AlphaFoldDB" id="A0A1C7M086"/>
<feature type="compositionally biased region" description="Polar residues" evidence="1">
    <location>
        <begin position="438"/>
        <end position="459"/>
    </location>
</feature>
<dbReference type="Proteomes" id="UP000092993">
    <property type="component" value="Unassembled WGS sequence"/>
</dbReference>
<dbReference type="EMBL" id="LUGG01000014">
    <property type="protein sequence ID" value="OBZ70118.1"/>
    <property type="molecule type" value="Genomic_DNA"/>
</dbReference>
<feature type="compositionally biased region" description="Basic and acidic residues" evidence="1">
    <location>
        <begin position="542"/>
        <end position="564"/>
    </location>
</feature>
<protein>
    <recommendedName>
        <fullName evidence="4">Protein YOP1</fullName>
    </recommendedName>
</protein>
<proteinExistence type="predicted"/>
<dbReference type="InterPro" id="IPR004345">
    <property type="entry name" value="TB2_DP1_HVA22"/>
</dbReference>
<keyword evidence="3" id="KW-1185">Reference proteome</keyword>
<evidence type="ECO:0000256" key="1">
    <source>
        <dbReference type="SAM" id="MobiDB-lite"/>
    </source>
</evidence>
<dbReference type="OMA" id="HRAYVSE"/>
<feature type="compositionally biased region" description="Low complexity" evidence="1">
    <location>
        <begin position="514"/>
        <end position="534"/>
    </location>
</feature>
<feature type="region of interest" description="Disordered" evidence="1">
    <location>
        <begin position="159"/>
        <end position="640"/>
    </location>
</feature>
<evidence type="ECO:0000313" key="2">
    <source>
        <dbReference type="EMBL" id="OBZ70118.1"/>
    </source>
</evidence>
<accession>A0A1C7M086</accession>
<feature type="compositionally biased region" description="Polar residues" evidence="1">
    <location>
        <begin position="212"/>
        <end position="226"/>
    </location>
</feature>
<name>A0A1C7M086_GRIFR</name>
<feature type="compositionally biased region" description="Acidic residues" evidence="1">
    <location>
        <begin position="379"/>
        <end position="398"/>
    </location>
</feature>
<evidence type="ECO:0000313" key="3">
    <source>
        <dbReference type="Proteomes" id="UP000092993"/>
    </source>
</evidence>
<feature type="compositionally biased region" description="Low complexity" evidence="1">
    <location>
        <begin position="418"/>
        <end position="437"/>
    </location>
</feature>
<feature type="compositionally biased region" description="Basic and acidic residues" evidence="1">
    <location>
        <begin position="178"/>
        <end position="195"/>
    </location>
</feature>
<gene>
    <name evidence="2" type="ORF">A0H81_09657</name>
</gene>
<evidence type="ECO:0008006" key="4">
    <source>
        <dbReference type="Google" id="ProtNLM"/>
    </source>
</evidence>
<feature type="compositionally biased region" description="Polar residues" evidence="1">
    <location>
        <begin position="334"/>
        <end position="350"/>
    </location>
</feature>
<dbReference type="Pfam" id="PF03134">
    <property type="entry name" value="TB2_DP1_HVA22"/>
    <property type="match status" value="1"/>
</dbReference>
<dbReference type="OrthoDB" id="434647at2759"/>
<comment type="caution">
    <text evidence="2">The sequence shown here is derived from an EMBL/GenBank/DDBJ whole genome shotgun (WGS) entry which is preliminary data.</text>
</comment>
<sequence>MPLIVPALRLVYTFLNIFETFKTLKVPPPSSRNNGQSSIRALSQRKRAMKGCLTVWIVWCSFLAYERTLDSVVGLFIPFYDEMKSLFILFFMLTRARGSEPIFLHIIRPLVKPYSAPVDAVLDGAHSLGEFITLVFAVPVEFVMGYYRRWTSTAELVEDSDIQSDTASRSNSPPDVDEACRREQLQTEKMSRRTDIAQTKAKNGRASVRDVTPTQSRIARRQQSQLPRPAEAARQTRYPPPPSYDDSVTNPHTGLPTPPSEYSSPSSLTPEAQEIDEWRQYPPFPSAYPPTPLPASSKLPTNVVAPIPLRPSANAAPFSGIPEEMLDDDPANDADTSSAPQGFRKSLQSSRESKNPDSDGDSSDDDDMSGVQFQSALMDIDESVDGNEDEDEEEDDFDITLQTPFPMRQRKPSKERSTLTSTSSESLASKSTALSTTGYGSSLRTRTNSETSASASISDVSAFAGRKRRLQGSVNEDVKDRTRLRDKPPAPKTKPVRAPASPGMRARGPMILNSSVSAAADQDVGSDGSDDGSVYGIKRRRVADAQVERLSRPATRREDTERTIRGPRGAKPISINARPSIRRPETRIPSVRGDAPSTGSRKGSDRDSVSSAKPPLGRRKPLVPVTEESKTPRNAVTVRK</sequence>
<feature type="compositionally biased region" description="Low complexity" evidence="1">
    <location>
        <begin position="260"/>
        <end position="271"/>
    </location>
</feature>
<feature type="compositionally biased region" description="Pro residues" evidence="1">
    <location>
        <begin position="282"/>
        <end position="293"/>
    </location>
</feature>
<organism evidence="2 3">
    <name type="scientific">Grifola frondosa</name>
    <name type="common">Maitake</name>
    <name type="synonym">Polyporus frondosus</name>
    <dbReference type="NCBI Taxonomy" id="5627"/>
    <lineage>
        <taxon>Eukaryota</taxon>
        <taxon>Fungi</taxon>
        <taxon>Dikarya</taxon>
        <taxon>Basidiomycota</taxon>
        <taxon>Agaricomycotina</taxon>
        <taxon>Agaricomycetes</taxon>
        <taxon>Polyporales</taxon>
        <taxon>Grifolaceae</taxon>
        <taxon>Grifola</taxon>
    </lineage>
</organism>